<dbReference type="PANTHER" id="PTHR16065">
    <property type="entry name" value="COILED-COIL DOMAIN CONTAINING 198"/>
    <property type="match status" value="1"/>
</dbReference>
<keyword evidence="2" id="KW-1185">Reference proteome</keyword>
<dbReference type="PANTHER" id="PTHR16065:SF2">
    <property type="entry name" value="COILED-COIL DOMAIN CONTAINING 198"/>
    <property type="match status" value="1"/>
</dbReference>
<dbReference type="Pfam" id="PF15398">
    <property type="entry name" value="DUF4619"/>
    <property type="match status" value="1"/>
</dbReference>
<sequence length="124" mass="13927">MGLSSSKAHPKVTKVAPMRVGEDLPTLAAPYRLPGVLGEPSLHSPATAEWGKPTFHWELPPLRETWYGRHSCVCFSARGIVQPLPQPFTAGFKLHPYPNPSQRRGRRFGPICRWMRSSIQRAGW</sequence>
<evidence type="ECO:0000313" key="2">
    <source>
        <dbReference type="Proteomes" id="UP000694567"/>
    </source>
</evidence>
<dbReference type="InterPro" id="IPR029235">
    <property type="entry name" value="FAME"/>
</dbReference>
<dbReference type="Proteomes" id="UP000694567">
    <property type="component" value="Unplaced"/>
</dbReference>
<protein>
    <submittedName>
        <fullName evidence="1">Uncharacterized protein</fullName>
    </submittedName>
</protein>
<proteinExistence type="predicted"/>
<name>A0A8C0FN14_BUBBB</name>
<accession>A0A8C0FN14</accession>
<dbReference type="AlphaFoldDB" id="A0A8C0FN14"/>
<reference evidence="1" key="1">
    <citation type="submission" date="2025-08" db="UniProtKB">
        <authorList>
            <consortium name="Ensembl"/>
        </authorList>
    </citation>
    <scope>IDENTIFICATION</scope>
</reference>
<dbReference type="Ensembl" id="ENSBOBT00000021912.1">
    <property type="protein sequence ID" value="ENSBOBP00000021425.1"/>
    <property type="gene ID" value="ENSBOBG00000013009.1"/>
</dbReference>
<organism evidence="1 2">
    <name type="scientific">Bubo bubo</name>
    <name type="common">Eurasian eagle-owl</name>
    <name type="synonym">Strix bubo</name>
    <dbReference type="NCBI Taxonomy" id="30461"/>
    <lineage>
        <taxon>Eukaryota</taxon>
        <taxon>Metazoa</taxon>
        <taxon>Chordata</taxon>
        <taxon>Craniata</taxon>
        <taxon>Vertebrata</taxon>
        <taxon>Euteleostomi</taxon>
        <taxon>Archelosauria</taxon>
        <taxon>Archosauria</taxon>
        <taxon>Dinosauria</taxon>
        <taxon>Saurischia</taxon>
        <taxon>Theropoda</taxon>
        <taxon>Coelurosauria</taxon>
        <taxon>Aves</taxon>
        <taxon>Neognathae</taxon>
        <taxon>Neoaves</taxon>
        <taxon>Telluraves</taxon>
        <taxon>Strigiformes</taxon>
        <taxon>Strigidae</taxon>
        <taxon>Bubo</taxon>
    </lineage>
</organism>
<reference evidence="1" key="2">
    <citation type="submission" date="2025-09" db="UniProtKB">
        <authorList>
            <consortium name="Ensembl"/>
        </authorList>
    </citation>
    <scope>IDENTIFICATION</scope>
</reference>
<evidence type="ECO:0000313" key="1">
    <source>
        <dbReference type="Ensembl" id="ENSBOBP00000021425.1"/>
    </source>
</evidence>